<evidence type="ECO:0000313" key="2">
    <source>
        <dbReference type="EMBL" id="MDN4481854.1"/>
    </source>
</evidence>
<sequence length="53" mass="5721">MSDGGKGSAPRPYNVDQQTFAANWERVFGKGSKPAVPADLPVAMDSQERKEAQ</sequence>
<evidence type="ECO:0000313" key="3">
    <source>
        <dbReference type="Proteomes" id="UP001172708"/>
    </source>
</evidence>
<reference evidence="2" key="1">
    <citation type="submission" date="2023-06" db="EMBL/GenBank/DDBJ databases">
        <title>Egi l300058.</title>
        <authorList>
            <person name="Gao L."/>
            <person name="Fang B.-Z."/>
            <person name="Li W.-J."/>
        </authorList>
    </citation>
    <scope>NUCLEOTIDE SEQUENCE</scope>
    <source>
        <strain evidence="2">EGI L300058</strain>
    </source>
</reference>
<name>A0ABT8GKG3_9MICO</name>
<comment type="caution">
    <text evidence="2">The sequence shown here is derived from an EMBL/GenBank/DDBJ whole genome shotgun (WGS) entry which is preliminary data.</text>
</comment>
<dbReference type="Proteomes" id="UP001172708">
    <property type="component" value="Unassembled WGS sequence"/>
</dbReference>
<feature type="region of interest" description="Disordered" evidence="1">
    <location>
        <begin position="30"/>
        <end position="53"/>
    </location>
</feature>
<protein>
    <submittedName>
        <fullName evidence="2">Uncharacterized protein</fullName>
    </submittedName>
</protein>
<evidence type="ECO:0000256" key="1">
    <source>
        <dbReference type="SAM" id="MobiDB-lite"/>
    </source>
</evidence>
<keyword evidence="3" id="KW-1185">Reference proteome</keyword>
<accession>A0ABT8GKG3</accession>
<gene>
    <name evidence="2" type="ORF">QQX02_13065</name>
</gene>
<organism evidence="2 3">
    <name type="scientific">Demequina muriae</name>
    <dbReference type="NCBI Taxonomy" id="3051664"/>
    <lineage>
        <taxon>Bacteria</taxon>
        <taxon>Bacillati</taxon>
        <taxon>Actinomycetota</taxon>
        <taxon>Actinomycetes</taxon>
        <taxon>Micrococcales</taxon>
        <taxon>Demequinaceae</taxon>
        <taxon>Demequina</taxon>
    </lineage>
</organism>
<proteinExistence type="predicted"/>
<dbReference type="EMBL" id="JAUHQA010000005">
    <property type="protein sequence ID" value="MDN4481854.1"/>
    <property type="molecule type" value="Genomic_DNA"/>
</dbReference>
<dbReference type="RefSeq" id="WP_301143791.1">
    <property type="nucleotide sequence ID" value="NZ_JAUHQA010000005.1"/>
</dbReference>